<dbReference type="InterPro" id="IPR052360">
    <property type="entry name" value="Transcr_Regulatory_Proteins"/>
</dbReference>
<evidence type="ECO:0000313" key="8">
    <source>
        <dbReference type="Proteomes" id="UP001629113"/>
    </source>
</evidence>
<evidence type="ECO:0000256" key="1">
    <source>
        <dbReference type="ARBA" id="ARBA00022723"/>
    </source>
</evidence>
<gene>
    <name evidence="7" type="ORF">PVAG01_08544</name>
</gene>
<protein>
    <submittedName>
        <fullName evidence="7">C6 zinc finger domain-containing protein</fullName>
    </submittedName>
</protein>
<evidence type="ECO:0000256" key="2">
    <source>
        <dbReference type="ARBA" id="ARBA00022833"/>
    </source>
</evidence>
<keyword evidence="6" id="KW-0539">Nucleus</keyword>
<sequence>MQAPPNAFSGALSQTPSIGFLGTKKERRSFYFFQQKTAPQLSGLFGNDFWERILLQAALREPSIRHAILALGSLHAKSEQGNGLTVQSHTRGWTDDFALENYSHAINILVGPLSRGGQQAIDVCLICSVLFACIETMQSSYGSAITHVQSGMKVLSEVEYNKETHRHQHDVLGTSEIPYASIGMLEEMFVRLDLQATQMVSGQKRELYDSTTKNEQKREIPAMFSSLSKARESLVSHWHVASYSTSDISDSMSEKVPAVSQAEAWQKKSTSILARWSSAYDVYLGIRGDNLTEQKRRGTAALGILKELGATAWMLTRTVVNDPMDWDVFCPVFQKIVSLADDIIKLDLHLTASGGSPCMDLALVGPLFEVSCRCRDPIIRRRAISILQECGRTEGVWDALSTSIVAQRVLDIEEAGLQNVRNCEDVPGWARISNVSPIFNPIERRATLTYSWPRIEHGLTGQTMKEVIEW</sequence>
<keyword evidence="3" id="KW-0805">Transcription regulation</keyword>
<evidence type="ECO:0000256" key="4">
    <source>
        <dbReference type="ARBA" id="ARBA00023125"/>
    </source>
</evidence>
<dbReference type="InterPro" id="IPR021858">
    <property type="entry name" value="Fun_TF"/>
</dbReference>
<keyword evidence="8" id="KW-1185">Reference proteome</keyword>
<keyword evidence="2" id="KW-0862">Zinc</keyword>
<dbReference type="PANTHER" id="PTHR36206:SF12">
    <property type="entry name" value="ASPERCRYPTIN BIOSYNTHESIS CLUSTER-SPECIFIC TRANSCRIPTION REGULATOR ATNN-RELATED"/>
    <property type="match status" value="1"/>
</dbReference>
<name>A0ABR4P9T6_9HELO</name>
<dbReference type="PANTHER" id="PTHR36206">
    <property type="entry name" value="ASPERCRYPTIN BIOSYNTHESIS CLUSTER-SPECIFIC TRANSCRIPTION REGULATOR ATNN-RELATED"/>
    <property type="match status" value="1"/>
</dbReference>
<keyword evidence="4" id="KW-0238">DNA-binding</keyword>
<organism evidence="7 8">
    <name type="scientific">Phlyctema vagabunda</name>
    <dbReference type="NCBI Taxonomy" id="108571"/>
    <lineage>
        <taxon>Eukaryota</taxon>
        <taxon>Fungi</taxon>
        <taxon>Dikarya</taxon>
        <taxon>Ascomycota</taxon>
        <taxon>Pezizomycotina</taxon>
        <taxon>Leotiomycetes</taxon>
        <taxon>Helotiales</taxon>
        <taxon>Dermateaceae</taxon>
        <taxon>Phlyctema</taxon>
    </lineage>
</organism>
<keyword evidence="5" id="KW-0804">Transcription</keyword>
<evidence type="ECO:0000256" key="3">
    <source>
        <dbReference type="ARBA" id="ARBA00023015"/>
    </source>
</evidence>
<evidence type="ECO:0000256" key="6">
    <source>
        <dbReference type="ARBA" id="ARBA00023242"/>
    </source>
</evidence>
<reference evidence="7 8" key="1">
    <citation type="submission" date="2024-06" db="EMBL/GenBank/DDBJ databases">
        <title>Complete genome of Phlyctema vagabunda strain 19-DSS-EL-015.</title>
        <authorList>
            <person name="Fiorenzani C."/>
        </authorList>
    </citation>
    <scope>NUCLEOTIDE SEQUENCE [LARGE SCALE GENOMIC DNA]</scope>
    <source>
        <strain evidence="7 8">19-DSS-EL-015</strain>
    </source>
</reference>
<evidence type="ECO:0000256" key="5">
    <source>
        <dbReference type="ARBA" id="ARBA00023163"/>
    </source>
</evidence>
<accession>A0ABR4P9T6</accession>
<proteinExistence type="predicted"/>
<dbReference type="EMBL" id="JBFCZG010000007">
    <property type="protein sequence ID" value="KAL3420045.1"/>
    <property type="molecule type" value="Genomic_DNA"/>
</dbReference>
<dbReference type="Pfam" id="PF11951">
    <property type="entry name" value="Fungal_trans_2"/>
    <property type="match status" value="1"/>
</dbReference>
<comment type="caution">
    <text evidence="7">The sequence shown here is derived from an EMBL/GenBank/DDBJ whole genome shotgun (WGS) entry which is preliminary data.</text>
</comment>
<keyword evidence="1" id="KW-0479">Metal-binding</keyword>
<dbReference type="Proteomes" id="UP001629113">
    <property type="component" value="Unassembled WGS sequence"/>
</dbReference>
<evidence type="ECO:0000313" key="7">
    <source>
        <dbReference type="EMBL" id="KAL3420045.1"/>
    </source>
</evidence>